<dbReference type="Pfam" id="PF00004">
    <property type="entry name" value="AAA"/>
    <property type="match status" value="1"/>
</dbReference>
<dbReference type="InterPro" id="IPR027417">
    <property type="entry name" value="P-loop_NTPase"/>
</dbReference>
<dbReference type="EMBL" id="DSUH01000164">
    <property type="protein sequence ID" value="HGU32579.1"/>
    <property type="molecule type" value="Genomic_DNA"/>
</dbReference>
<accession>A0A7C4MSZ9</accession>
<dbReference type="PRINTS" id="PR00830">
    <property type="entry name" value="ENDOLAPTASE"/>
</dbReference>
<dbReference type="GO" id="GO:0016887">
    <property type="term" value="F:ATP hydrolysis activity"/>
    <property type="evidence" value="ECO:0007669"/>
    <property type="project" value="InterPro"/>
</dbReference>
<dbReference type="PANTHER" id="PTHR23077">
    <property type="entry name" value="AAA-FAMILY ATPASE"/>
    <property type="match status" value="1"/>
</dbReference>
<dbReference type="GO" id="GO:0005524">
    <property type="term" value="F:ATP binding"/>
    <property type="evidence" value="ECO:0007669"/>
    <property type="project" value="InterPro"/>
</dbReference>
<dbReference type="InterPro" id="IPR020568">
    <property type="entry name" value="Ribosomal_Su5_D2-typ_SF"/>
</dbReference>
<reference evidence="2" key="1">
    <citation type="journal article" date="2020" name="mSystems">
        <title>Genome- and Community-Level Interaction Insights into Carbon Utilization and Element Cycling Functions of Hydrothermarchaeota in Hydrothermal Sediment.</title>
        <authorList>
            <person name="Zhou Z."/>
            <person name="Liu Y."/>
            <person name="Xu W."/>
            <person name="Pan J."/>
            <person name="Luo Z.H."/>
            <person name="Li M."/>
        </authorList>
    </citation>
    <scope>NUCLEOTIDE SEQUENCE [LARGE SCALE GENOMIC DNA]</scope>
    <source>
        <strain evidence="2">SpSt-477</strain>
    </source>
</reference>
<dbReference type="Gene3D" id="1.10.8.60">
    <property type="match status" value="1"/>
</dbReference>
<dbReference type="Gene3D" id="3.40.50.300">
    <property type="entry name" value="P-loop containing nucleotide triphosphate hydrolases"/>
    <property type="match status" value="2"/>
</dbReference>
<sequence>MAKRMTKEIRTIRLPEKRIREIEALVDSWPYETKAFMRSRLNQYKPHSDWFSRGIEWFFSLLEEPAEQPFTILKDPKILTDWQKRFEISGRTNPLQAWNKILEKEVSARDYPYLLSLLDKALVDVHVPVELVDLFEKIYKAHIRKEYLNDPAVPKAPLILFVGPSGSGKTSTVIHTLEQVIFVNQVIPEVDLDRKKDEILANEPFWRTIEQIDPTLAEEIAKRRKLKLYKALAGIPLIGRLLKRAISRGLSQLEEQSLPVDYAMVTPNDYQTALAGEPGNYFKKALGDPRKTSIRHVEEAHSAFGKAEGGSSGVERQQRTLIDTANIIIDEIISGRRDCLLIATTDQPERFDPAIYRRFVEKGRIIDLSEFWKNPANLREVVRLELLRNDIRVMDPPDPACIQTARCIAPADIEAAVDRIYRIFNERTLKITPAYVRKLVHSIIEIQGGFSAAHLDDPMLVRRAFELVARNAFGDLFEKVVDRMDRNVPWDEYVGGVKDVFSEMANNCLYYGVSEEKGVVLNGPPGSGKTFLVRTWLSENKDIHDIATSPTALQDPTKPIDGAVENLEKVYDIAKMIAPTVVFFDEGDALAPRRSASGGQPADKLTNKFLSIIDGEIPLNKVFTALTTNRLDILDPALVRSKRLKVLEISGHLRQKDIVDIVRVTLKNAPLDVGLSIETLVETAKGICNTPADYAAFIEKARSLRSTEFEVIQRLRELADATAEVRTKFIKFNFKTLIGILDALDAPQGFKSEVRADVLAFLHRYEELLQLVAPIHTLEDYPIRHSHLQSARIEISHSPVKKGKVQLDEFLEAELSQEPQVGFIIGVGANDVSGVLLPIATSLTYSLSPEKVLVTGAVSPGGASGAELEMAVQMTQQSAKEALTLVKNYLQSLDPKVSIPRLMGEFLDQYTIHHQLLTASYNVGGPSAGYALALNTLSALLQIPIYNDFGITGAPWTKGVKKGEIGGSVIIGGHKKKTEKVLQHLRRMYMPLQNYKDLEIDYLVNYWEQNKDILGVTNFGDLVPEVVWLDAEYEAVLQELTGLRIQYKLQKYRGLSGDEAVKERILERKQALKERVERQIVERLEAIRSYLRNPVSDPHLSLEEIFSKSKPQRMPTFGGLMDIVRSGMRRFPWKRRRPGEEG</sequence>
<gene>
    <name evidence="2" type="ORF">ENS29_06970</name>
</gene>
<dbReference type="SMART" id="SM00382">
    <property type="entry name" value="AAA"/>
    <property type="match status" value="2"/>
</dbReference>
<organism evidence="2">
    <name type="scientific">Desulfatirhabdium butyrativorans</name>
    <dbReference type="NCBI Taxonomy" id="340467"/>
    <lineage>
        <taxon>Bacteria</taxon>
        <taxon>Pseudomonadati</taxon>
        <taxon>Thermodesulfobacteriota</taxon>
        <taxon>Desulfobacteria</taxon>
        <taxon>Desulfobacterales</taxon>
        <taxon>Desulfatirhabdiaceae</taxon>
        <taxon>Desulfatirhabdium</taxon>
    </lineage>
</organism>
<evidence type="ECO:0000259" key="1">
    <source>
        <dbReference type="SMART" id="SM00382"/>
    </source>
</evidence>
<dbReference type="GO" id="GO:0004176">
    <property type="term" value="F:ATP-dependent peptidase activity"/>
    <property type="evidence" value="ECO:0007669"/>
    <property type="project" value="InterPro"/>
</dbReference>
<proteinExistence type="predicted"/>
<dbReference type="InterPro" id="IPR014721">
    <property type="entry name" value="Ribsml_uS5_D2-typ_fold_subgr"/>
</dbReference>
<dbReference type="AlphaFoldDB" id="A0A7C4MSZ9"/>
<comment type="caution">
    <text evidence="2">The sequence shown here is derived from an EMBL/GenBank/DDBJ whole genome shotgun (WGS) entry which is preliminary data.</text>
</comment>
<dbReference type="InterPro" id="IPR003959">
    <property type="entry name" value="ATPase_AAA_core"/>
</dbReference>
<evidence type="ECO:0000313" key="2">
    <source>
        <dbReference type="EMBL" id="HGU32579.1"/>
    </source>
</evidence>
<dbReference type="SUPFAM" id="SSF54211">
    <property type="entry name" value="Ribosomal protein S5 domain 2-like"/>
    <property type="match status" value="1"/>
</dbReference>
<dbReference type="InterPro" id="IPR008269">
    <property type="entry name" value="Lon_proteolytic"/>
</dbReference>
<dbReference type="InterPro" id="IPR003593">
    <property type="entry name" value="AAA+_ATPase"/>
</dbReference>
<dbReference type="SUPFAM" id="SSF52540">
    <property type="entry name" value="P-loop containing nucleoside triphosphate hydrolases"/>
    <property type="match status" value="2"/>
</dbReference>
<dbReference type="GO" id="GO:0004252">
    <property type="term" value="F:serine-type endopeptidase activity"/>
    <property type="evidence" value="ECO:0007669"/>
    <property type="project" value="InterPro"/>
</dbReference>
<name>A0A7C4MSZ9_9BACT</name>
<feature type="domain" description="AAA+ ATPase" evidence="1">
    <location>
        <begin position="515"/>
        <end position="650"/>
    </location>
</feature>
<feature type="domain" description="AAA+ ATPase" evidence="1">
    <location>
        <begin position="155"/>
        <end position="370"/>
    </location>
</feature>
<dbReference type="Pfam" id="PF05362">
    <property type="entry name" value="Lon_C"/>
    <property type="match status" value="1"/>
</dbReference>
<dbReference type="GO" id="GO:0006508">
    <property type="term" value="P:proteolysis"/>
    <property type="evidence" value="ECO:0007669"/>
    <property type="project" value="InterPro"/>
</dbReference>
<dbReference type="InterPro" id="IPR050168">
    <property type="entry name" value="AAA_ATPase_domain"/>
</dbReference>
<protein>
    <submittedName>
        <fullName evidence="2">AAA family ATPase</fullName>
    </submittedName>
</protein>
<dbReference type="Gene3D" id="3.30.230.10">
    <property type="match status" value="1"/>
</dbReference>